<organism evidence="2 3">
    <name type="scientific">Cryobacterium algoricola</name>
    <dbReference type="NCBI Taxonomy" id="1259183"/>
    <lineage>
        <taxon>Bacteria</taxon>
        <taxon>Bacillati</taxon>
        <taxon>Actinomycetota</taxon>
        <taxon>Actinomycetes</taxon>
        <taxon>Micrococcales</taxon>
        <taxon>Microbacteriaceae</taxon>
        <taxon>Cryobacterium</taxon>
    </lineage>
</organism>
<evidence type="ECO:0000313" key="2">
    <source>
        <dbReference type="EMBL" id="TFB85853.1"/>
    </source>
</evidence>
<reference evidence="2 3" key="1">
    <citation type="submission" date="2019-03" db="EMBL/GenBank/DDBJ databases">
        <title>Genomics of glacier-inhabiting Cryobacterium strains.</title>
        <authorList>
            <person name="Liu Q."/>
            <person name="Xin Y.-H."/>
        </authorList>
    </citation>
    <scope>NUCLEOTIDE SEQUENCE [LARGE SCALE GENOMIC DNA]</scope>
    <source>
        <strain evidence="2 3">MDB2-B</strain>
    </source>
</reference>
<keyword evidence="3" id="KW-1185">Reference proteome</keyword>
<protein>
    <recommendedName>
        <fullName evidence="1">Siphovirus-type tail component C-terminal domain-containing protein</fullName>
    </recommendedName>
</protein>
<comment type="caution">
    <text evidence="2">The sequence shown here is derived from an EMBL/GenBank/DDBJ whole genome shotgun (WGS) entry which is preliminary data.</text>
</comment>
<dbReference type="Proteomes" id="UP000297608">
    <property type="component" value="Unassembled WGS sequence"/>
</dbReference>
<proteinExistence type="predicted"/>
<dbReference type="Gene3D" id="2.60.120.860">
    <property type="match status" value="1"/>
</dbReference>
<accession>A0ABY2IAI5</accession>
<dbReference type="RefSeq" id="WP_134535147.1">
    <property type="nucleotide sequence ID" value="NZ_SOFG01000016.1"/>
</dbReference>
<sequence>MIVAVNGFVLNDPSAINRVYLDEPISGLSMPPIRTSSGTYSGRDGGYVGAQFYGARLINLTGRVWANDVNGLETTRRAFESAVSAGSILLTITTDAGNQYVLNTYLDELDMNIIRSQRSAPFNLTLIAPDPTIYDNSAGGLQTATVVPVTGGGVTWPITWPIVWAPGGLPTTITNTGNLASYPLITLTGPATNPTITNVSTGQFFTLQGLTTTGTDVIVIDMLNRTVLLNGGPILTYMTTTSSWWPLLSGSNSIKLTTTNSLDTVTGVLSWRSGYRGI</sequence>
<name>A0ABY2IAI5_9MICO</name>
<dbReference type="EMBL" id="SOFG01000016">
    <property type="protein sequence ID" value="TFB85853.1"/>
    <property type="molecule type" value="Genomic_DNA"/>
</dbReference>
<feature type="domain" description="Siphovirus-type tail component C-terminal" evidence="1">
    <location>
        <begin position="177"/>
        <end position="263"/>
    </location>
</feature>
<evidence type="ECO:0000259" key="1">
    <source>
        <dbReference type="Pfam" id="PF22768"/>
    </source>
</evidence>
<dbReference type="InterPro" id="IPR054738">
    <property type="entry name" value="Siphovirus-type_tail_C"/>
</dbReference>
<gene>
    <name evidence="2" type="ORF">E3O44_12690</name>
</gene>
<dbReference type="Pfam" id="PF22768">
    <property type="entry name" value="SPP1_Dit"/>
    <property type="match status" value="1"/>
</dbReference>
<evidence type="ECO:0000313" key="3">
    <source>
        <dbReference type="Proteomes" id="UP000297608"/>
    </source>
</evidence>